<feature type="region of interest" description="Disordered" evidence="6">
    <location>
        <begin position="51"/>
        <end position="92"/>
    </location>
</feature>
<dbReference type="CDD" id="cd07491">
    <property type="entry name" value="Peptidases_S8_7"/>
    <property type="match status" value="1"/>
</dbReference>
<feature type="active site" description="Charge relay system" evidence="5">
    <location>
        <position position="446"/>
    </location>
</feature>
<dbReference type="GO" id="GO:0006508">
    <property type="term" value="P:proteolysis"/>
    <property type="evidence" value="ECO:0007669"/>
    <property type="project" value="UniProtKB-KW"/>
</dbReference>
<proteinExistence type="inferred from homology"/>
<evidence type="ECO:0000256" key="1">
    <source>
        <dbReference type="ARBA" id="ARBA00011073"/>
    </source>
</evidence>
<keyword evidence="2 5" id="KW-0645">Protease</keyword>
<dbReference type="EMBL" id="VXIS01000058">
    <property type="protein sequence ID" value="KAA8909384.1"/>
    <property type="molecule type" value="Genomic_DNA"/>
</dbReference>
<dbReference type="AlphaFoldDB" id="A0A5J5F191"/>
<dbReference type="Proteomes" id="UP000326924">
    <property type="component" value="Unassembled WGS sequence"/>
</dbReference>
<dbReference type="InterPro" id="IPR015500">
    <property type="entry name" value="Peptidase_S8_subtilisin-rel"/>
</dbReference>
<sequence length="760" mass="84582">MPVFLSAPQEELLSHLLGAPGSPKNDDWEPITDGKSGITLLHLAAAYTPDEQQAETGQNHGVAATEPSESRSSKVQTSSGSVSQSVAATDDPKQGTNIEWQLKVVQRIYELWPKALTVGPEGDKIRDRYRSPYQHRRRMFNKKTDTTMQNDKVCNFLKDQLMHLPDSENIIRQLGSEEEDLEIQLDLSEIRKMQTTEQVQALVKQLKLQNILQYVVIPGTLFLSEDKAARAASAENDDGQGIARKAFKKIFEALEEKKVTKIIKLVVEDDEEVSHSDEVLEGLKAFEIEEWDWKRVDICSQVLLRAAPKVQKLKLYSNGNPAVLHSWSGSDGLNLFPELKQVHVQINWLLESKARTQQYVETFKKRLASSFGTRKIAITVSDIQKARSHESSSIESNSVQHMAPGAWLAALDKFTGIIRNYPTEDEDPEGLYTLRGDREVRVAIIDDGYDGIDPDLSVAGGKSFYVQHPEKRIYPYYCSSAGHGTLMAKLVKRVCPLAKLYVARLDQGEGLRGEIQPTAESAAKAIRWAINKNVQIISMSWTIYLETKNPENDSLKAAINEASNENILMFGSAADRGLNDGDAYPGPAMPQKVFCIGAAKESGAPEDWSDRGAIFVLPGSDSGIGLPDGKGGFKRDPGSSFATALASGLAALILLCVELSAHREKRKLMSNFASMHKLFKQMALKTNDSAAEKERKYIDVSRFFKDEFSDESWPLSPEGSRKFNSMVGDLCRFFHAISDKKRLDHADERVYRPGSGCRVK</sequence>
<dbReference type="PRINTS" id="PR00723">
    <property type="entry name" value="SUBTILISIN"/>
</dbReference>
<comment type="caution">
    <text evidence="8">The sequence shown here is derived from an EMBL/GenBank/DDBJ whole genome shotgun (WGS) entry which is preliminary data.</text>
</comment>
<evidence type="ECO:0000256" key="3">
    <source>
        <dbReference type="ARBA" id="ARBA00022801"/>
    </source>
</evidence>
<gene>
    <name evidence="8" type="ORF">FN846DRAFT_776346</name>
</gene>
<evidence type="ECO:0000256" key="5">
    <source>
        <dbReference type="PROSITE-ProRule" id="PRU01240"/>
    </source>
</evidence>
<dbReference type="InterPro" id="IPR000209">
    <property type="entry name" value="Peptidase_S8/S53_dom"/>
</dbReference>
<feature type="active site" description="Charge relay system" evidence="5">
    <location>
        <position position="640"/>
    </location>
</feature>
<dbReference type="PANTHER" id="PTHR43806:SF11">
    <property type="entry name" value="CEREVISIN-RELATED"/>
    <property type="match status" value="1"/>
</dbReference>
<accession>A0A5J5F191</accession>
<protein>
    <submittedName>
        <fullName evidence="8">Peptidase S8/S53 domain-containing protein</fullName>
    </submittedName>
</protein>
<dbReference type="Pfam" id="PF00082">
    <property type="entry name" value="Peptidase_S8"/>
    <property type="match status" value="1"/>
</dbReference>
<name>A0A5J5F191_9PEZI</name>
<evidence type="ECO:0000256" key="4">
    <source>
        <dbReference type="ARBA" id="ARBA00022825"/>
    </source>
</evidence>
<evidence type="ECO:0000313" key="8">
    <source>
        <dbReference type="EMBL" id="KAA8909384.1"/>
    </source>
</evidence>
<dbReference type="GO" id="GO:0004252">
    <property type="term" value="F:serine-type endopeptidase activity"/>
    <property type="evidence" value="ECO:0007669"/>
    <property type="project" value="UniProtKB-UniRule"/>
</dbReference>
<dbReference type="InParanoid" id="A0A5J5F191"/>
<evidence type="ECO:0000259" key="7">
    <source>
        <dbReference type="Pfam" id="PF00082"/>
    </source>
</evidence>
<organism evidence="8 9">
    <name type="scientific">Sphaerosporella brunnea</name>
    <dbReference type="NCBI Taxonomy" id="1250544"/>
    <lineage>
        <taxon>Eukaryota</taxon>
        <taxon>Fungi</taxon>
        <taxon>Dikarya</taxon>
        <taxon>Ascomycota</taxon>
        <taxon>Pezizomycotina</taxon>
        <taxon>Pezizomycetes</taxon>
        <taxon>Pezizales</taxon>
        <taxon>Pyronemataceae</taxon>
        <taxon>Sphaerosporella</taxon>
    </lineage>
</organism>
<keyword evidence="4 5" id="KW-0720">Serine protease</keyword>
<dbReference type="PROSITE" id="PS51892">
    <property type="entry name" value="SUBTILASE"/>
    <property type="match status" value="1"/>
</dbReference>
<dbReference type="OrthoDB" id="5093543at2759"/>
<reference evidence="8 9" key="1">
    <citation type="submission" date="2019-09" db="EMBL/GenBank/DDBJ databases">
        <title>Draft genome of the ectomycorrhizal ascomycete Sphaerosporella brunnea.</title>
        <authorList>
            <consortium name="DOE Joint Genome Institute"/>
            <person name="Benucci G.M."/>
            <person name="Marozzi G."/>
            <person name="Antonielli L."/>
            <person name="Sanchez S."/>
            <person name="Marco P."/>
            <person name="Wang X."/>
            <person name="Falini L.B."/>
            <person name="Barry K."/>
            <person name="Haridas S."/>
            <person name="Lipzen A."/>
            <person name="Labutti K."/>
            <person name="Grigoriev I.V."/>
            <person name="Murat C."/>
            <person name="Martin F."/>
            <person name="Albertini E."/>
            <person name="Donnini D."/>
            <person name="Bonito G."/>
        </authorList>
    </citation>
    <scope>NUCLEOTIDE SEQUENCE [LARGE SCALE GENOMIC DNA]</scope>
    <source>
        <strain evidence="8 9">Sb_GMNB300</strain>
    </source>
</reference>
<evidence type="ECO:0000313" key="9">
    <source>
        <dbReference type="Proteomes" id="UP000326924"/>
    </source>
</evidence>
<dbReference type="PANTHER" id="PTHR43806">
    <property type="entry name" value="PEPTIDASE S8"/>
    <property type="match status" value="1"/>
</dbReference>
<evidence type="ECO:0000256" key="2">
    <source>
        <dbReference type="ARBA" id="ARBA00022670"/>
    </source>
</evidence>
<keyword evidence="3 5" id="KW-0378">Hydrolase</keyword>
<dbReference type="InterPro" id="IPR036852">
    <property type="entry name" value="Peptidase_S8/S53_dom_sf"/>
</dbReference>
<keyword evidence="9" id="KW-1185">Reference proteome</keyword>
<feature type="active site" description="Charge relay system" evidence="5">
    <location>
        <position position="483"/>
    </location>
</feature>
<dbReference type="SUPFAM" id="SSF52743">
    <property type="entry name" value="Subtilisin-like"/>
    <property type="match status" value="1"/>
</dbReference>
<evidence type="ECO:0000256" key="6">
    <source>
        <dbReference type="SAM" id="MobiDB-lite"/>
    </source>
</evidence>
<dbReference type="InterPro" id="IPR050131">
    <property type="entry name" value="Peptidase_S8_subtilisin-like"/>
</dbReference>
<dbReference type="Gene3D" id="3.40.50.200">
    <property type="entry name" value="Peptidase S8/S53 domain"/>
    <property type="match status" value="1"/>
</dbReference>
<feature type="compositionally biased region" description="Low complexity" evidence="6">
    <location>
        <begin position="73"/>
        <end position="86"/>
    </location>
</feature>
<comment type="similarity">
    <text evidence="1 5">Belongs to the peptidase S8 family.</text>
</comment>
<feature type="domain" description="Peptidase S8/S53" evidence="7">
    <location>
        <begin position="438"/>
        <end position="667"/>
    </location>
</feature>